<dbReference type="FunFam" id="1.10.472.80:FF:000078">
    <property type="entry name" value="Uncharacterized protein"/>
    <property type="match status" value="1"/>
</dbReference>
<dbReference type="OrthoDB" id="294251at2759"/>
<evidence type="ECO:0000259" key="2">
    <source>
        <dbReference type="PROSITE" id="PS50086"/>
    </source>
</evidence>
<dbReference type="OMA" id="EVEAFWI"/>
<dbReference type="AlphaFoldDB" id="A0E1T5"/>
<dbReference type="EMBL" id="CT868653">
    <property type="protein sequence ID" value="CAK89252.1"/>
    <property type="molecule type" value="Genomic_DNA"/>
</dbReference>
<dbReference type="Pfam" id="PF00566">
    <property type="entry name" value="RabGAP-TBC"/>
    <property type="match status" value="1"/>
</dbReference>
<evidence type="ECO:0000313" key="3">
    <source>
        <dbReference type="EMBL" id="CAK89252.1"/>
    </source>
</evidence>
<organism evidence="3 4">
    <name type="scientific">Paramecium tetraurelia</name>
    <dbReference type="NCBI Taxonomy" id="5888"/>
    <lineage>
        <taxon>Eukaryota</taxon>
        <taxon>Sar</taxon>
        <taxon>Alveolata</taxon>
        <taxon>Ciliophora</taxon>
        <taxon>Intramacronucleata</taxon>
        <taxon>Oligohymenophorea</taxon>
        <taxon>Peniculida</taxon>
        <taxon>Parameciidae</taxon>
        <taxon>Paramecium</taxon>
    </lineage>
</organism>
<dbReference type="RefSeq" id="XP_001456649.1">
    <property type="nucleotide sequence ID" value="XM_001456612.1"/>
</dbReference>
<dbReference type="SMART" id="SM00164">
    <property type="entry name" value="TBC"/>
    <property type="match status" value="1"/>
</dbReference>
<dbReference type="PANTHER" id="PTHR47219">
    <property type="entry name" value="RAB GTPASE-ACTIVATING PROTEIN 1-LIKE"/>
    <property type="match status" value="1"/>
</dbReference>
<feature type="region of interest" description="Disordered" evidence="1">
    <location>
        <begin position="694"/>
        <end position="717"/>
    </location>
</feature>
<accession>A0E1T5</accession>
<dbReference type="HOGENOM" id="CLU_358438_0_0_1"/>
<gene>
    <name evidence="3" type="ORF">GSPATT00022423001</name>
</gene>
<sequence>MGQLQCTQVEKQPSIINRLELDCEKQVNNKQDDRANSFSYVHAIGLYLNVGNNPKLDEIWENKLNSFKVYDEPPRTQSSYRNSLTKPRNIEQFFAECPLITQDFEYYMFVFFIQEKQEFKCYGLIGLPQKYRWAYWKVITLQKDIMHKKMDNQITNALYHIQKDINRTLISELFKEGSVIEKLDYVLTNLARLCPQVGYCQGMNYIAALFLMVSGAKEQETVCVFGQLLDSSFYMFNLLFKEDLPLLFIIEEIIMKLMQKQMPKVYNHFTTCNISPSIWISKILLSGFVYLFDLLDCVLLWDYIFIKGTVLGYTDLILAMVTIFQDQLLTKDEAELSIFFNFQDQKVKCAEKIIKQALKKPIQEKEIREIMKKTNKKLELVELFKLFGKDEFEQQYKKYSKVIKNFVNCLRIKQQLNLCNINNIKNVDYVRVLYQVWNLRINRYYNAFHFYFAKPISEILANLQIDHVILFKDLLYFNDDNDYLTKCYDKLDQKQIMSKLQFKIPIPNLLIVTAHQILQKRNNKLQKLQKQPVHNVAATNKYQILFNTTQNIDLSSEIEEYENRLISWETSEHNIYSTSNVSNNQIKPITQRLQSILNKSNSVHQLHYQQNDKDISMVFRDINKFTNRQLMKISPKQMVNKKSVKNNGKSKNQSKNTNVIVPKLRIPKIIDNKVNFQQLLNQYDQIMQQRYCQTERQSKSDKQQTNKGQLYNKQQQSIYSVPSSSNFPGKGLSTCSASLLLKSLSKMSMDKSPMTSRRLEIKQNLTNLIKQQERDMGFYTQR</sequence>
<dbReference type="PANTHER" id="PTHR47219:SF9">
    <property type="entry name" value="GTPASE ACTIVATING PROTEIN AND CENTROSOME-ASSOCIATED, ISOFORM B"/>
    <property type="match status" value="1"/>
</dbReference>
<feature type="compositionally biased region" description="Polar residues" evidence="1">
    <location>
        <begin position="705"/>
        <end position="717"/>
    </location>
</feature>
<keyword evidence="4" id="KW-1185">Reference proteome</keyword>
<dbReference type="InParanoid" id="A0E1T5"/>
<dbReference type="Proteomes" id="UP000000600">
    <property type="component" value="Unassembled WGS sequence"/>
</dbReference>
<dbReference type="Gene3D" id="1.10.8.270">
    <property type="entry name" value="putative rabgap domain of human tbc1 domain family member 14 like domains"/>
    <property type="match status" value="1"/>
</dbReference>
<dbReference type="InterPro" id="IPR000195">
    <property type="entry name" value="Rab-GAP-TBC_dom"/>
</dbReference>
<dbReference type="GeneID" id="5042434"/>
<evidence type="ECO:0000313" key="4">
    <source>
        <dbReference type="Proteomes" id="UP000000600"/>
    </source>
</evidence>
<feature type="domain" description="Rab-GAP TBC" evidence="2">
    <location>
        <begin position="126"/>
        <end position="308"/>
    </location>
</feature>
<dbReference type="Gene3D" id="1.10.472.80">
    <property type="entry name" value="Ypt/Rab-GAP domain of gyp1p, domain 3"/>
    <property type="match status" value="1"/>
</dbReference>
<name>A0E1T5_PARTE</name>
<dbReference type="STRING" id="5888.A0E1T5"/>
<dbReference type="GO" id="GO:0005096">
    <property type="term" value="F:GTPase activator activity"/>
    <property type="evidence" value="ECO:0000318"/>
    <property type="project" value="GO_Central"/>
</dbReference>
<dbReference type="SUPFAM" id="SSF47923">
    <property type="entry name" value="Ypt/Rab-GAP domain of gyp1p"/>
    <property type="match status" value="2"/>
</dbReference>
<protein>
    <recommendedName>
        <fullName evidence="2">Rab-GAP TBC domain-containing protein</fullName>
    </recommendedName>
</protein>
<dbReference type="InterPro" id="IPR050302">
    <property type="entry name" value="Rab_GAP_TBC_domain"/>
</dbReference>
<dbReference type="PROSITE" id="PS50086">
    <property type="entry name" value="TBC_RABGAP"/>
    <property type="match status" value="1"/>
</dbReference>
<reference evidence="3 4" key="1">
    <citation type="journal article" date="2006" name="Nature">
        <title>Global trends of whole-genome duplications revealed by the ciliate Paramecium tetraurelia.</title>
        <authorList>
            <consortium name="Genoscope"/>
            <person name="Aury J.-M."/>
            <person name="Jaillon O."/>
            <person name="Duret L."/>
            <person name="Noel B."/>
            <person name="Jubin C."/>
            <person name="Porcel B.M."/>
            <person name="Segurens B."/>
            <person name="Daubin V."/>
            <person name="Anthouard V."/>
            <person name="Aiach N."/>
            <person name="Arnaiz O."/>
            <person name="Billaut A."/>
            <person name="Beisson J."/>
            <person name="Blanc I."/>
            <person name="Bouhouche K."/>
            <person name="Camara F."/>
            <person name="Duharcourt S."/>
            <person name="Guigo R."/>
            <person name="Gogendeau D."/>
            <person name="Katinka M."/>
            <person name="Keller A.-M."/>
            <person name="Kissmehl R."/>
            <person name="Klotz C."/>
            <person name="Koll F."/>
            <person name="Le Moue A."/>
            <person name="Lepere C."/>
            <person name="Malinsky S."/>
            <person name="Nowacki M."/>
            <person name="Nowak J.K."/>
            <person name="Plattner H."/>
            <person name="Poulain J."/>
            <person name="Ruiz F."/>
            <person name="Serrano V."/>
            <person name="Zagulski M."/>
            <person name="Dessen P."/>
            <person name="Betermier M."/>
            <person name="Weissenbach J."/>
            <person name="Scarpelli C."/>
            <person name="Schachter V."/>
            <person name="Sperling L."/>
            <person name="Meyer E."/>
            <person name="Cohen J."/>
            <person name="Wincker P."/>
        </authorList>
    </citation>
    <scope>NUCLEOTIDE SEQUENCE [LARGE SCALE GENOMIC DNA]</scope>
    <source>
        <strain evidence="3 4">Stock d4-2</strain>
    </source>
</reference>
<dbReference type="KEGG" id="ptm:GSPATT00022423001"/>
<dbReference type="InterPro" id="IPR035969">
    <property type="entry name" value="Rab-GAP_TBC_sf"/>
</dbReference>
<evidence type="ECO:0000256" key="1">
    <source>
        <dbReference type="SAM" id="MobiDB-lite"/>
    </source>
</evidence>
<dbReference type="eggNOG" id="KOG1102">
    <property type="taxonomic scope" value="Eukaryota"/>
</dbReference>
<proteinExistence type="predicted"/>